<sequence length="492" mass="54953">MKSLLALYIPLTLAFQHGRHEAIRISQRRAHREGLSSATIDVPPSEQAYSWPLGRFAFSLIPLAPGERRRTVEECVIRDQIWTHDQIQGIVNVNVPVRQTVIALKGGGLWVHNPVAPTDELLSMMRDLEAKYGPVKHVVLGTVALEHKATAGPFSKCFPDAQVWLQPGQWSFPVSVPCFIYGFQGSLRTIPYEDKTGRMPKSGRELPPPPWSDEIDHHVLGPLKFKSVGYFSETAFFHKASKTLLVTDTIIKVDEEPPAIIQEDPRALVFHARDDIGEELVDSVAVRRKGWRRMVQFGLIFFPSCIEVVGFGEALRDALTQVPESMRTLGTGAVPLNLYPWRWAKDDKGSFEALLGGGTQSDGRKSALLVAPILQKIILNREPEVTLDWVDKVCEWPFKRIIPCHLSNDLRANPESFRQAFTFLETQVRTSASAKEADLALLTTASDLLTKAGVIAPQAPLVTPRKLPKKVFSLRPSFIAQAGEGNWFSWFT</sequence>
<dbReference type="PANTHER" id="PTHR33835">
    <property type="entry name" value="YALI0C07656P"/>
    <property type="match status" value="1"/>
</dbReference>
<proteinExistence type="predicted"/>
<evidence type="ECO:0000313" key="1">
    <source>
        <dbReference type="EMBL" id="CAD9372498.1"/>
    </source>
</evidence>
<accession>A0A7S2AMT3</accession>
<organism evidence="1">
    <name type="scientific">Octactis speculum</name>
    <dbReference type="NCBI Taxonomy" id="3111310"/>
    <lineage>
        <taxon>Eukaryota</taxon>
        <taxon>Sar</taxon>
        <taxon>Stramenopiles</taxon>
        <taxon>Ochrophyta</taxon>
        <taxon>Dictyochophyceae</taxon>
        <taxon>Dictyochales</taxon>
        <taxon>Dictyochaceae</taxon>
        <taxon>Octactis</taxon>
    </lineage>
</organism>
<dbReference type="Pfam" id="PF14234">
    <property type="entry name" value="DUF4336"/>
    <property type="match status" value="1"/>
</dbReference>
<name>A0A7S2AMT3_9STRA</name>
<evidence type="ECO:0008006" key="2">
    <source>
        <dbReference type="Google" id="ProtNLM"/>
    </source>
</evidence>
<protein>
    <recommendedName>
        <fullName evidence="2">DUF4336 domain-containing protein</fullName>
    </recommendedName>
</protein>
<dbReference type="InterPro" id="IPR025638">
    <property type="entry name" value="DUF4336"/>
</dbReference>
<reference evidence="1" key="1">
    <citation type="submission" date="2021-01" db="EMBL/GenBank/DDBJ databases">
        <authorList>
            <person name="Corre E."/>
            <person name="Pelletier E."/>
            <person name="Niang G."/>
            <person name="Scheremetjew M."/>
            <person name="Finn R."/>
            <person name="Kale V."/>
            <person name="Holt S."/>
            <person name="Cochrane G."/>
            <person name="Meng A."/>
            <person name="Brown T."/>
            <person name="Cohen L."/>
        </authorList>
    </citation>
    <scope>NUCLEOTIDE SEQUENCE</scope>
    <source>
        <strain evidence="1">CCMP1381</strain>
    </source>
</reference>
<gene>
    <name evidence="1" type="ORF">DSPE1174_LOCUS1573</name>
</gene>
<dbReference type="AlphaFoldDB" id="A0A7S2AMT3"/>
<dbReference type="PANTHER" id="PTHR33835:SF2">
    <property type="entry name" value="LYSINE-TRNA LIGASE"/>
    <property type="match status" value="1"/>
</dbReference>
<dbReference type="EMBL" id="HBGS01003030">
    <property type="protein sequence ID" value="CAD9372498.1"/>
    <property type="molecule type" value="Transcribed_RNA"/>
</dbReference>